<feature type="domain" description="Transposase IS4-like" evidence="1">
    <location>
        <begin position="103"/>
        <end position="298"/>
    </location>
</feature>
<evidence type="ECO:0000313" key="3">
    <source>
        <dbReference type="EMBL" id="QMW04974.1"/>
    </source>
</evidence>
<dbReference type="InterPro" id="IPR032806">
    <property type="entry name" value="YbfD_N"/>
</dbReference>
<evidence type="ECO:0000259" key="2">
    <source>
        <dbReference type="Pfam" id="PF13808"/>
    </source>
</evidence>
<dbReference type="KEGG" id="sfol:H3H32_08790"/>
<dbReference type="InterPro" id="IPR047647">
    <property type="entry name" value="ISAs1_transpos"/>
</dbReference>
<dbReference type="InterPro" id="IPR002559">
    <property type="entry name" value="Transposase_11"/>
</dbReference>
<dbReference type="Pfam" id="PF01609">
    <property type="entry name" value="DDE_Tnp_1"/>
    <property type="match status" value="1"/>
</dbReference>
<dbReference type="GO" id="GO:0003677">
    <property type="term" value="F:DNA binding"/>
    <property type="evidence" value="ECO:0007669"/>
    <property type="project" value="InterPro"/>
</dbReference>
<dbReference type="InterPro" id="IPR051698">
    <property type="entry name" value="Transposase_11-like"/>
</dbReference>
<dbReference type="Proteomes" id="UP000515369">
    <property type="component" value="Chromosome"/>
</dbReference>
<dbReference type="PANTHER" id="PTHR30298">
    <property type="entry name" value="H REPEAT-ASSOCIATED PREDICTED TRANSPOSASE"/>
    <property type="match status" value="1"/>
</dbReference>
<dbReference type="PANTHER" id="PTHR30298:SF0">
    <property type="entry name" value="PROTEIN YBFL-RELATED"/>
    <property type="match status" value="1"/>
</dbReference>
<dbReference type="GO" id="GO:0004803">
    <property type="term" value="F:transposase activity"/>
    <property type="evidence" value="ECO:0007669"/>
    <property type="project" value="InterPro"/>
</dbReference>
<keyword evidence="4" id="KW-1185">Reference proteome</keyword>
<dbReference type="GO" id="GO:0006313">
    <property type="term" value="P:DNA transposition"/>
    <property type="evidence" value="ECO:0007669"/>
    <property type="project" value="InterPro"/>
</dbReference>
<dbReference type="EMBL" id="CP059732">
    <property type="protein sequence ID" value="QMW04974.1"/>
    <property type="molecule type" value="Genomic_DNA"/>
</dbReference>
<sequence length="333" mass="38272">MNWEAFFADVPDFRLNRRKKHDLLDILVITLLAVICGADDFEEVELYGRQKEAFLRTFLKLPNGIASHDTFNRVFKYLDKEAFGDCLYRWSSQIIATLAQQMNQISIDGKVLRGTAKKGHKKSGLCIVSAWVGEYRLVLGEEKVAAKSNEKTAIPELLTSLALVDSLVSIDAIGCEETNADLIVQKKGHYLLALKKNQPVIYEQVSERMQQMKFQLSSDEHVDFGSGRIETRRCYVETNLALYDSLQTWSHLSSIIMVEAIRDIDGVQTQQTRFYLSDLALSPQAFNGYVRQHWRIENHRADFYGSNKGWRMIFVIFFTPLDHRIDPMDEFIS</sequence>
<gene>
    <name evidence="3" type="ORF">H3H32_08790</name>
</gene>
<organism evidence="3 4">
    <name type="scientific">Spirosoma foliorum</name>
    <dbReference type="NCBI Taxonomy" id="2710596"/>
    <lineage>
        <taxon>Bacteria</taxon>
        <taxon>Pseudomonadati</taxon>
        <taxon>Bacteroidota</taxon>
        <taxon>Cytophagia</taxon>
        <taxon>Cytophagales</taxon>
        <taxon>Cytophagaceae</taxon>
        <taxon>Spirosoma</taxon>
    </lineage>
</organism>
<feature type="domain" description="H repeat-associated protein N-terminal" evidence="2">
    <location>
        <begin position="6"/>
        <end position="90"/>
    </location>
</feature>
<reference evidence="3 4" key="1">
    <citation type="submission" date="2020-07" db="EMBL/GenBank/DDBJ databases">
        <title>Spirosoma foliorum sp. nov., isolated from the leaves on the Nejang mountain Korea, Republic of.</title>
        <authorList>
            <person name="Ho H."/>
            <person name="Lee Y.-J."/>
            <person name="Nurcahyanto D.-A."/>
            <person name="Kim S.-G."/>
        </authorList>
    </citation>
    <scope>NUCLEOTIDE SEQUENCE [LARGE SCALE GENOMIC DNA]</scope>
    <source>
        <strain evidence="3 4">PL0136</strain>
    </source>
</reference>
<dbReference type="AlphaFoldDB" id="A0A7G5H1I2"/>
<proteinExistence type="predicted"/>
<protein>
    <submittedName>
        <fullName evidence="3">ISAs1 family transposase</fullName>
    </submittedName>
</protein>
<evidence type="ECO:0000313" key="4">
    <source>
        <dbReference type="Proteomes" id="UP000515369"/>
    </source>
</evidence>
<accession>A0A7G5H1I2</accession>
<name>A0A7G5H1I2_9BACT</name>
<dbReference type="NCBIfam" id="NF033564">
    <property type="entry name" value="transpos_ISAs1"/>
    <property type="match status" value="1"/>
</dbReference>
<dbReference type="Pfam" id="PF13808">
    <property type="entry name" value="DDE_Tnp_1_assoc"/>
    <property type="match status" value="1"/>
</dbReference>
<dbReference type="RefSeq" id="WP_182462323.1">
    <property type="nucleotide sequence ID" value="NZ_CP059732.1"/>
</dbReference>
<evidence type="ECO:0000259" key="1">
    <source>
        <dbReference type="Pfam" id="PF01609"/>
    </source>
</evidence>